<name>A0A4Z1P8Y9_9PEZI</name>
<comment type="caution">
    <text evidence="2">The sequence shown here is derived from an EMBL/GenBank/DDBJ whole genome shotgun (WGS) entry which is preliminary data.</text>
</comment>
<protein>
    <submittedName>
        <fullName evidence="2">Uncharacterized protein</fullName>
    </submittedName>
</protein>
<dbReference type="Proteomes" id="UP000298493">
    <property type="component" value="Unassembled WGS sequence"/>
</dbReference>
<sequence length="228" mass="24537">METGGAEVRQIISFAEHSIHTLTMFVQSAAPYAELLWLCSTRKRLHPPEPSEYALILGFAALAVALPQYEYSNGGYNSGGRGSYDDRRGGRNDYGRGGNSYGNNYGPSGVAGSIAGEISYDISKDITKGITHGIENGIECAFHERYRCKNVAGEEVPVPENLKEKSDIVPRQFFGNLIGGNRPGLEAEEDAPEPVETEIETDGESIPVLELQPGQAAGFTPEAAPSVE</sequence>
<feature type="region of interest" description="Disordered" evidence="1">
    <location>
        <begin position="179"/>
        <end position="228"/>
    </location>
</feature>
<feature type="compositionally biased region" description="Basic and acidic residues" evidence="1">
    <location>
        <begin position="83"/>
        <end position="94"/>
    </location>
</feature>
<proteinExistence type="predicted"/>
<accession>A0A4Z1P8Y9</accession>
<evidence type="ECO:0000256" key="1">
    <source>
        <dbReference type="SAM" id="MobiDB-lite"/>
    </source>
</evidence>
<organism evidence="2 3">
    <name type="scientific">Venturia nashicola</name>
    <dbReference type="NCBI Taxonomy" id="86259"/>
    <lineage>
        <taxon>Eukaryota</taxon>
        <taxon>Fungi</taxon>
        <taxon>Dikarya</taxon>
        <taxon>Ascomycota</taxon>
        <taxon>Pezizomycotina</taxon>
        <taxon>Dothideomycetes</taxon>
        <taxon>Pleosporomycetidae</taxon>
        <taxon>Venturiales</taxon>
        <taxon>Venturiaceae</taxon>
        <taxon>Venturia</taxon>
    </lineage>
</organism>
<gene>
    <name evidence="2" type="ORF">E6O75_ATG03055</name>
</gene>
<evidence type="ECO:0000313" key="3">
    <source>
        <dbReference type="Proteomes" id="UP000298493"/>
    </source>
</evidence>
<feature type="region of interest" description="Disordered" evidence="1">
    <location>
        <begin position="77"/>
        <end position="102"/>
    </location>
</feature>
<evidence type="ECO:0000313" key="2">
    <source>
        <dbReference type="EMBL" id="TID23419.1"/>
    </source>
</evidence>
<dbReference type="AlphaFoldDB" id="A0A4Z1P8Y9"/>
<keyword evidence="3" id="KW-1185">Reference proteome</keyword>
<feature type="compositionally biased region" description="Acidic residues" evidence="1">
    <location>
        <begin position="186"/>
        <end position="203"/>
    </location>
</feature>
<reference evidence="2 3" key="1">
    <citation type="submission" date="2019-04" db="EMBL/GenBank/DDBJ databases">
        <title>High contiguity whole genome sequence and gene annotation resource for two Venturia nashicola isolates.</title>
        <authorList>
            <person name="Prokchorchik M."/>
            <person name="Won K."/>
            <person name="Lee Y."/>
            <person name="Choi E.D."/>
            <person name="Segonzac C."/>
            <person name="Sohn K.H."/>
        </authorList>
    </citation>
    <scope>NUCLEOTIDE SEQUENCE [LARGE SCALE GENOMIC DNA]</scope>
    <source>
        <strain evidence="2 3">PRI2</strain>
    </source>
</reference>
<dbReference type="EMBL" id="SNSC02000006">
    <property type="protein sequence ID" value="TID23419.1"/>
    <property type="molecule type" value="Genomic_DNA"/>
</dbReference>